<accession>A0A9X1U6G6</accession>
<dbReference type="EMBL" id="JAKGSI010000001">
    <property type="protein sequence ID" value="MCF4005677.1"/>
    <property type="molecule type" value="Genomic_DNA"/>
</dbReference>
<proteinExistence type="predicted"/>
<comment type="caution">
    <text evidence="1">The sequence shown here is derived from an EMBL/GenBank/DDBJ whole genome shotgun (WGS) entry which is preliminary data.</text>
</comment>
<name>A0A9X1U6G6_9CORY</name>
<sequence length="83" mass="9118">MQLKHGTFPLWAEEALHDEQAIILDPDPASKSGKSIRTIGWSTSAGCLLTVITVVDEGIEFGVNCWKSSSRDKRIYGFPPQEG</sequence>
<protein>
    <submittedName>
        <fullName evidence="1">Transposase</fullName>
    </submittedName>
</protein>
<reference evidence="1" key="1">
    <citation type="submission" date="2022-01" db="EMBL/GenBank/DDBJ databases">
        <title>Corynebacterium sp. nov isolated from isolated from the feces of the greater white-fronted geese (Anser albifrons) at Poyang Lake, PR China.</title>
        <authorList>
            <person name="Liu Q."/>
        </authorList>
    </citation>
    <scope>NUCLEOTIDE SEQUENCE</scope>
    <source>
        <strain evidence="1">JCM 32435</strain>
    </source>
</reference>
<evidence type="ECO:0000313" key="1">
    <source>
        <dbReference type="EMBL" id="MCF4005677.1"/>
    </source>
</evidence>
<dbReference type="Proteomes" id="UP001139336">
    <property type="component" value="Unassembled WGS sequence"/>
</dbReference>
<gene>
    <name evidence="1" type="ORF">L1O03_00570</name>
</gene>
<dbReference type="AlphaFoldDB" id="A0A9X1U6G6"/>
<evidence type="ECO:0000313" key="2">
    <source>
        <dbReference type="Proteomes" id="UP001139336"/>
    </source>
</evidence>
<keyword evidence="2" id="KW-1185">Reference proteome</keyword>
<organism evidence="1 2">
    <name type="scientific">Corynebacterium uropygiale</name>
    <dbReference type="NCBI Taxonomy" id="1775911"/>
    <lineage>
        <taxon>Bacteria</taxon>
        <taxon>Bacillati</taxon>
        <taxon>Actinomycetota</taxon>
        <taxon>Actinomycetes</taxon>
        <taxon>Mycobacteriales</taxon>
        <taxon>Corynebacteriaceae</taxon>
        <taxon>Corynebacterium</taxon>
    </lineage>
</organism>